<comment type="caution">
    <text evidence="2">The sequence shown here is derived from an EMBL/GenBank/DDBJ whole genome shotgun (WGS) entry which is preliminary data.</text>
</comment>
<organism evidence="2 3">
    <name type="scientific">Teichococcus aerophilus</name>
    <dbReference type="NCBI Taxonomy" id="1224513"/>
    <lineage>
        <taxon>Bacteria</taxon>
        <taxon>Pseudomonadati</taxon>
        <taxon>Pseudomonadota</taxon>
        <taxon>Alphaproteobacteria</taxon>
        <taxon>Acetobacterales</taxon>
        <taxon>Roseomonadaceae</taxon>
        <taxon>Roseomonas</taxon>
    </lineage>
</organism>
<dbReference type="SUPFAM" id="SSF53756">
    <property type="entry name" value="UDP-Glycosyltransferase/glycogen phosphorylase"/>
    <property type="match status" value="1"/>
</dbReference>
<dbReference type="Proteomes" id="UP000626026">
    <property type="component" value="Unassembled WGS sequence"/>
</dbReference>
<dbReference type="Pfam" id="PF13176">
    <property type="entry name" value="TPR_7"/>
    <property type="match status" value="1"/>
</dbReference>
<sequence>MRQDATISSPLETALRHHRAGDLAAAERLYRAALRQRPRDSATHNLFGLCCYQRHDHAAATAALRRAVALHPAAEYCRNLGMALRAEGKLEEALAAYRRALASEPEAPETHFNTGNLLAQMRRPEEAILAFRAALRLRPTHGGSWHNLGAALIAAGRPGEAVEALRTGLEREPGQPKSLHNLGLALEQLRRWPDAIAAFRAALGLGGFQIESALHLGHCLIRMEDWRGAGEAFSVATGAAADKAEAWLGLGLARQAQGLLEEAHDAFTLAAHLRPDGWEAQYHLARLAGERHHFEEAEAAALRACALAPEEAQALTQLGNLLTATGMPERALDCYERAVAVAPEDEAARIGCARQRLMLGRLGAGWDLTSGRWRPEDQLYDEGLPLWDGQPLPEGRILIWREQGIGDEIMFASLLPELLAAGHRLSLLCDPRLRSVFARAFPTLAFHASGAPLGDLRAQIPMGDLPRLLRRDEAAFAQATQPYLRADAQLRAALRQRYDDGRPLVGLAWRSLNAASATPRSMTLADAMPLLADQRFRFVSLQYGDAAQIAAEAAGLPLLVDPQVDALSSAEDALAQVACMDCVVSIDNSTVHFAGALGVACHVMLPAVAEWRWMVGRADSPWYPSLHLSRQRRGESWREFSARVAPRLQNHAKKLRFGTRSACEK</sequence>
<evidence type="ECO:0000313" key="3">
    <source>
        <dbReference type="Proteomes" id="UP000626026"/>
    </source>
</evidence>
<dbReference type="EMBL" id="JACTVA010000021">
    <property type="protein sequence ID" value="MBC9207737.1"/>
    <property type="molecule type" value="Genomic_DNA"/>
</dbReference>
<dbReference type="PROSITE" id="PS50005">
    <property type="entry name" value="TPR"/>
    <property type="match status" value="4"/>
</dbReference>
<dbReference type="SUPFAM" id="SSF48452">
    <property type="entry name" value="TPR-like"/>
    <property type="match status" value="2"/>
</dbReference>
<dbReference type="Pfam" id="PF13432">
    <property type="entry name" value="TPR_16"/>
    <property type="match status" value="4"/>
</dbReference>
<feature type="repeat" description="TPR" evidence="1">
    <location>
        <begin position="312"/>
        <end position="345"/>
    </location>
</feature>
<dbReference type="Gene3D" id="1.25.40.10">
    <property type="entry name" value="Tetratricopeptide repeat domain"/>
    <property type="match status" value="4"/>
</dbReference>
<dbReference type="PANTHER" id="PTHR44809">
    <property type="match status" value="1"/>
</dbReference>
<dbReference type="InterPro" id="IPR019734">
    <property type="entry name" value="TPR_rpt"/>
</dbReference>
<evidence type="ECO:0000256" key="1">
    <source>
        <dbReference type="PROSITE-ProRule" id="PRU00339"/>
    </source>
</evidence>
<proteinExistence type="predicted"/>
<feature type="repeat" description="TPR" evidence="1">
    <location>
        <begin position="74"/>
        <end position="107"/>
    </location>
</feature>
<name>A0ABR7RMF4_9PROT</name>
<dbReference type="InterPro" id="IPR011990">
    <property type="entry name" value="TPR-like_helical_dom_sf"/>
</dbReference>
<protein>
    <submittedName>
        <fullName evidence="2">Tetratricopeptide repeat protein</fullName>
    </submittedName>
</protein>
<gene>
    <name evidence="2" type="ORF">IBL26_12905</name>
</gene>
<evidence type="ECO:0000313" key="2">
    <source>
        <dbReference type="EMBL" id="MBC9207737.1"/>
    </source>
</evidence>
<feature type="repeat" description="TPR" evidence="1">
    <location>
        <begin position="244"/>
        <end position="277"/>
    </location>
</feature>
<keyword evidence="3" id="KW-1185">Reference proteome</keyword>
<dbReference type="Gene3D" id="3.40.50.2000">
    <property type="entry name" value="Glycogen Phosphorylase B"/>
    <property type="match status" value="1"/>
</dbReference>
<dbReference type="SMART" id="SM00028">
    <property type="entry name" value="TPR"/>
    <property type="match status" value="8"/>
</dbReference>
<feature type="repeat" description="TPR" evidence="1">
    <location>
        <begin position="108"/>
        <end position="141"/>
    </location>
</feature>
<dbReference type="InterPro" id="IPR052943">
    <property type="entry name" value="TMTC_O-mannosyl-trnsfr"/>
</dbReference>
<reference evidence="2 3" key="1">
    <citation type="journal article" date="2013" name="Int. J. Syst. Evol. Microbiol.">
        <title>Roseomonas aerophila sp. nov., isolated from air.</title>
        <authorList>
            <person name="Kim S.J."/>
            <person name="Weon H.Y."/>
            <person name="Ahn J.H."/>
            <person name="Hong S.B."/>
            <person name="Seok S.J."/>
            <person name="Whang K.S."/>
            <person name="Kwon S.W."/>
        </authorList>
    </citation>
    <scope>NUCLEOTIDE SEQUENCE [LARGE SCALE GENOMIC DNA]</scope>
    <source>
        <strain evidence="2 3">NBRC 108923</strain>
    </source>
</reference>
<accession>A0ABR7RMF4</accession>
<keyword evidence="1" id="KW-0802">TPR repeat</keyword>
<dbReference type="PANTHER" id="PTHR44809:SF1">
    <property type="entry name" value="PROTEIN O-MANNOSYL-TRANSFERASE TMTC1"/>
    <property type="match status" value="1"/>
</dbReference>
<dbReference type="RefSeq" id="WP_187784902.1">
    <property type="nucleotide sequence ID" value="NZ_JACTVA010000021.1"/>
</dbReference>